<keyword evidence="3" id="KW-1185">Reference proteome</keyword>
<proteinExistence type="predicted"/>
<comment type="caution">
    <text evidence="2">The sequence shown here is derived from an EMBL/GenBank/DDBJ whole genome shotgun (WGS) entry which is preliminary data.</text>
</comment>
<evidence type="ECO:0000313" key="3">
    <source>
        <dbReference type="Proteomes" id="UP000315295"/>
    </source>
</evidence>
<dbReference type="Proteomes" id="UP000315295">
    <property type="component" value="Unassembled WGS sequence"/>
</dbReference>
<sequence>MVENRRTWGTHYEVEFGWSSTCSFSWFWQLLPLVEGNNIGEGHGKQHGRRAEGTWRDQSTAGKKEKNNTTDEKKGRGQRGKEAENNTAERKDRNTRQREEMKEKLQRWTELQRAT</sequence>
<reference evidence="2 3" key="1">
    <citation type="journal article" date="2019" name="G3 (Bethesda)">
        <title>Sequencing of a Wild Apple (Malus baccata) Genome Unravels the Differences Between Cultivated and Wild Apple Species Regarding Disease Resistance and Cold Tolerance.</title>
        <authorList>
            <person name="Chen X."/>
        </authorList>
    </citation>
    <scope>NUCLEOTIDE SEQUENCE [LARGE SCALE GENOMIC DNA]</scope>
    <source>
        <strain evidence="3">cv. Shandingzi</strain>
        <tissue evidence="2">Leaves</tissue>
    </source>
</reference>
<feature type="compositionally biased region" description="Basic and acidic residues" evidence="1">
    <location>
        <begin position="62"/>
        <end position="107"/>
    </location>
</feature>
<feature type="region of interest" description="Disordered" evidence="1">
    <location>
        <begin position="37"/>
        <end position="115"/>
    </location>
</feature>
<evidence type="ECO:0000256" key="1">
    <source>
        <dbReference type="SAM" id="MobiDB-lite"/>
    </source>
</evidence>
<name>A0A540KY59_MALBA</name>
<dbReference type="EMBL" id="VIEB01000879">
    <property type="protein sequence ID" value="TQD79019.1"/>
    <property type="molecule type" value="Genomic_DNA"/>
</dbReference>
<evidence type="ECO:0000313" key="2">
    <source>
        <dbReference type="EMBL" id="TQD79019.1"/>
    </source>
</evidence>
<organism evidence="2 3">
    <name type="scientific">Malus baccata</name>
    <name type="common">Siberian crab apple</name>
    <name type="synonym">Pyrus baccata</name>
    <dbReference type="NCBI Taxonomy" id="106549"/>
    <lineage>
        <taxon>Eukaryota</taxon>
        <taxon>Viridiplantae</taxon>
        <taxon>Streptophyta</taxon>
        <taxon>Embryophyta</taxon>
        <taxon>Tracheophyta</taxon>
        <taxon>Spermatophyta</taxon>
        <taxon>Magnoliopsida</taxon>
        <taxon>eudicotyledons</taxon>
        <taxon>Gunneridae</taxon>
        <taxon>Pentapetalae</taxon>
        <taxon>rosids</taxon>
        <taxon>fabids</taxon>
        <taxon>Rosales</taxon>
        <taxon>Rosaceae</taxon>
        <taxon>Amygdaloideae</taxon>
        <taxon>Maleae</taxon>
        <taxon>Malus</taxon>
    </lineage>
</organism>
<accession>A0A540KY59</accession>
<dbReference type="AlphaFoldDB" id="A0A540KY59"/>
<protein>
    <submittedName>
        <fullName evidence="2">Uncharacterized protein</fullName>
    </submittedName>
</protein>
<gene>
    <name evidence="2" type="ORF">C1H46_035425</name>
</gene>